<accession>A0AAW1IC15</accession>
<protein>
    <submittedName>
        <fullName evidence="1">Uncharacterized protein</fullName>
    </submittedName>
</protein>
<comment type="caution">
    <text evidence="1">The sequence shown here is derived from an EMBL/GenBank/DDBJ whole genome shotgun (WGS) entry which is preliminary data.</text>
</comment>
<dbReference type="AlphaFoldDB" id="A0AAW1IC15"/>
<name>A0AAW1IC15_POPJA</name>
<proteinExistence type="predicted"/>
<gene>
    <name evidence="1" type="ORF">QE152_g36990</name>
</gene>
<organism evidence="1 2">
    <name type="scientific">Popillia japonica</name>
    <name type="common">Japanese beetle</name>
    <dbReference type="NCBI Taxonomy" id="7064"/>
    <lineage>
        <taxon>Eukaryota</taxon>
        <taxon>Metazoa</taxon>
        <taxon>Ecdysozoa</taxon>
        <taxon>Arthropoda</taxon>
        <taxon>Hexapoda</taxon>
        <taxon>Insecta</taxon>
        <taxon>Pterygota</taxon>
        <taxon>Neoptera</taxon>
        <taxon>Endopterygota</taxon>
        <taxon>Coleoptera</taxon>
        <taxon>Polyphaga</taxon>
        <taxon>Scarabaeiformia</taxon>
        <taxon>Scarabaeidae</taxon>
        <taxon>Rutelinae</taxon>
        <taxon>Popillia</taxon>
    </lineage>
</organism>
<evidence type="ECO:0000313" key="1">
    <source>
        <dbReference type="EMBL" id="KAK9686705.1"/>
    </source>
</evidence>
<keyword evidence="2" id="KW-1185">Reference proteome</keyword>
<dbReference type="EMBL" id="JASPKY010000687">
    <property type="protein sequence ID" value="KAK9686705.1"/>
    <property type="molecule type" value="Genomic_DNA"/>
</dbReference>
<evidence type="ECO:0000313" key="2">
    <source>
        <dbReference type="Proteomes" id="UP001458880"/>
    </source>
</evidence>
<sequence length="160" mass="18319">MCVTREGIFTIILYLTTFSREITETEVKVREKGQLFDITASAVLPALQDPEEFSCEVRIPEANYTKRQETVFFPDDLVMDEENTSTAGLVSFDEDQELPEEFSNRTIMASINGTRKYLVNVKEKPDTVTRIESSQNSFRCFNTTRNPVSGSENIKRELNE</sequence>
<reference evidence="1 2" key="1">
    <citation type="journal article" date="2024" name="BMC Genomics">
        <title>De novo assembly and annotation of Popillia japonica's genome with initial clues to its potential as an invasive pest.</title>
        <authorList>
            <person name="Cucini C."/>
            <person name="Boschi S."/>
            <person name="Funari R."/>
            <person name="Cardaioli E."/>
            <person name="Iannotti N."/>
            <person name="Marturano G."/>
            <person name="Paoli F."/>
            <person name="Bruttini M."/>
            <person name="Carapelli A."/>
            <person name="Frati F."/>
            <person name="Nardi F."/>
        </authorList>
    </citation>
    <scope>NUCLEOTIDE SEQUENCE [LARGE SCALE GENOMIC DNA]</scope>
    <source>
        <strain evidence="1">DMR45628</strain>
    </source>
</reference>
<dbReference type="Proteomes" id="UP001458880">
    <property type="component" value="Unassembled WGS sequence"/>
</dbReference>